<evidence type="ECO:0000256" key="4">
    <source>
        <dbReference type="ARBA" id="ARBA00022723"/>
    </source>
</evidence>
<keyword evidence="5" id="KW-0378">Hydrolase</keyword>
<evidence type="ECO:0000256" key="2">
    <source>
        <dbReference type="ARBA" id="ARBA00007357"/>
    </source>
</evidence>
<evidence type="ECO:0000313" key="12">
    <source>
        <dbReference type="Proteomes" id="UP001331761"/>
    </source>
</evidence>
<dbReference type="InterPro" id="IPR000718">
    <property type="entry name" value="Peptidase_M13"/>
</dbReference>
<dbReference type="GO" id="GO:0004222">
    <property type="term" value="F:metalloendopeptidase activity"/>
    <property type="evidence" value="ECO:0007669"/>
    <property type="project" value="InterPro"/>
</dbReference>
<evidence type="ECO:0000313" key="11">
    <source>
        <dbReference type="EMBL" id="KAK5984363.1"/>
    </source>
</evidence>
<keyword evidence="4" id="KW-0479">Metal-binding</keyword>
<dbReference type="GO" id="GO:0046872">
    <property type="term" value="F:metal ion binding"/>
    <property type="evidence" value="ECO:0007669"/>
    <property type="project" value="UniProtKB-KW"/>
</dbReference>
<dbReference type="PRINTS" id="PR00786">
    <property type="entry name" value="NEPRILYSIN"/>
</dbReference>
<dbReference type="GO" id="GO:0016485">
    <property type="term" value="P:protein processing"/>
    <property type="evidence" value="ECO:0007669"/>
    <property type="project" value="TreeGrafter"/>
</dbReference>
<evidence type="ECO:0000256" key="6">
    <source>
        <dbReference type="ARBA" id="ARBA00022833"/>
    </source>
</evidence>
<gene>
    <name evidence="11" type="ORF">GCK32_004211</name>
</gene>
<keyword evidence="6" id="KW-0862">Zinc</keyword>
<dbReference type="Gene3D" id="3.40.390.10">
    <property type="entry name" value="Collagenase (Catalytic Domain)"/>
    <property type="match status" value="1"/>
</dbReference>
<dbReference type="InterPro" id="IPR024079">
    <property type="entry name" value="MetalloPept_cat_dom_sf"/>
</dbReference>
<evidence type="ECO:0000256" key="3">
    <source>
        <dbReference type="ARBA" id="ARBA00022670"/>
    </source>
</evidence>
<dbReference type="Pfam" id="PF01431">
    <property type="entry name" value="Peptidase_M13"/>
    <property type="match status" value="1"/>
</dbReference>
<comment type="similarity">
    <text evidence="2">Belongs to the peptidase M13 family.</text>
</comment>
<feature type="domain" description="Peptidase M13 C-terminal" evidence="9">
    <location>
        <begin position="557"/>
        <end position="762"/>
    </location>
</feature>
<evidence type="ECO:0000259" key="9">
    <source>
        <dbReference type="Pfam" id="PF01431"/>
    </source>
</evidence>
<keyword evidence="12" id="KW-1185">Reference proteome</keyword>
<dbReference type="InterPro" id="IPR008753">
    <property type="entry name" value="Peptidase_M13_N"/>
</dbReference>
<dbReference type="Proteomes" id="UP001331761">
    <property type="component" value="Unassembled WGS sequence"/>
</dbReference>
<evidence type="ECO:0000256" key="1">
    <source>
        <dbReference type="ARBA" id="ARBA00001947"/>
    </source>
</evidence>
<comment type="caution">
    <text evidence="11">The sequence shown here is derived from an EMBL/GenBank/DDBJ whole genome shotgun (WGS) entry which is preliminary data.</text>
</comment>
<dbReference type="PANTHER" id="PTHR11733:SF167">
    <property type="entry name" value="FI17812P1-RELATED"/>
    <property type="match status" value="1"/>
</dbReference>
<comment type="cofactor">
    <cofactor evidence="1">
        <name>Zn(2+)</name>
        <dbReference type="ChEBI" id="CHEBI:29105"/>
    </cofactor>
</comment>
<dbReference type="AlphaFoldDB" id="A0AAN8IUQ7"/>
<dbReference type="SUPFAM" id="SSF55486">
    <property type="entry name" value="Metalloproteases ('zincins'), catalytic domain"/>
    <property type="match status" value="1"/>
</dbReference>
<name>A0AAN8IUQ7_TRICO</name>
<dbReference type="InterPro" id="IPR018497">
    <property type="entry name" value="Peptidase_M13_C"/>
</dbReference>
<evidence type="ECO:0000256" key="5">
    <source>
        <dbReference type="ARBA" id="ARBA00022801"/>
    </source>
</evidence>
<keyword evidence="8" id="KW-1133">Transmembrane helix</keyword>
<keyword evidence="7" id="KW-0482">Metalloprotease</keyword>
<feature type="domain" description="Peptidase M13 N-terminal" evidence="10">
    <location>
        <begin position="104"/>
        <end position="497"/>
    </location>
</feature>
<dbReference type="EMBL" id="WIXE01002982">
    <property type="protein sequence ID" value="KAK5984363.1"/>
    <property type="molecule type" value="Genomic_DNA"/>
</dbReference>
<sequence length="763" mass="87242">MESKQLAIISSKMPLLRSYRAAMLWVSLIASTLIIAVSVLALAITFLDGFAPFSFSGNSSSCECPGTFKNFSTNSSQDQSLCLSQKCIRLASNYLSNMKRHVDPCTDFYSFSCGSYSINRVVPEHEQKVNTLTEMEKAHRVHLRDILEDTPSENDSKAMILPRTYYTSCMDEYAQDEQGVLPMLSLISQMGGWELLTNARFDAADYHWETMAGRLQVYGVDGLVKVFVQRSFKDRNTHLLMFCPPKLFLEKKKFYREAPSTNEYLTYYRQYVTSLLKMLGADMDDDTAVIEYQVNDIIDLERRIANLSTYDGSRNHSTLDNLMTYGELRERYPEIHWNLFFNEELLAILGSIEDNMIVNLYDMSYFEGLTALVKSKPLSSINNYMMFRLVSSFDVYLSQEFRRPIQQFQANMYGKTAEAPPWEHCVQEVVDYLAIPLATAFAGTYFTIEDREKAVEMIKDLKRSMENLLLDAEWMDETTRSAALMKLESMGYKIGFPDDVFNETEALRPFEGVQLAADRYFENALELRKALVRENLNDLKRKPGIDRWDAPVIAADAFYSFGSNEIVFPAGILQFPIFTPDAPFYVNYGSIGIAIGHEITHGYDDVGAQYGANGSLSGWWNEDTLETFRQRRQCFINQYGKKVEPTIQKSVDGRISIGENIADNGGLRVAYEAYKMRESRETDRKVLPGLTEFTPEQLFFIAYANVWCEVVKTSSINYIMDTDAHPLGKFRVNVPLQNFPPFAKAFNCSIGSPMHPYEKCRVW</sequence>
<evidence type="ECO:0000256" key="7">
    <source>
        <dbReference type="ARBA" id="ARBA00023049"/>
    </source>
</evidence>
<reference evidence="11 12" key="1">
    <citation type="submission" date="2019-10" db="EMBL/GenBank/DDBJ databases">
        <title>Assembly and Annotation for the nematode Trichostrongylus colubriformis.</title>
        <authorList>
            <person name="Martin J."/>
        </authorList>
    </citation>
    <scope>NUCLEOTIDE SEQUENCE [LARGE SCALE GENOMIC DNA]</scope>
    <source>
        <strain evidence="11">G859</strain>
        <tissue evidence="11">Whole worm</tissue>
    </source>
</reference>
<accession>A0AAN8IUQ7</accession>
<organism evidence="11 12">
    <name type="scientific">Trichostrongylus colubriformis</name>
    <name type="common">Black scour worm</name>
    <dbReference type="NCBI Taxonomy" id="6319"/>
    <lineage>
        <taxon>Eukaryota</taxon>
        <taxon>Metazoa</taxon>
        <taxon>Ecdysozoa</taxon>
        <taxon>Nematoda</taxon>
        <taxon>Chromadorea</taxon>
        <taxon>Rhabditida</taxon>
        <taxon>Rhabditina</taxon>
        <taxon>Rhabditomorpha</taxon>
        <taxon>Strongyloidea</taxon>
        <taxon>Trichostrongylidae</taxon>
        <taxon>Trichostrongylus</taxon>
    </lineage>
</organism>
<dbReference type="CDD" id="cd08662">
    <property type="entry name" value="M13"/>
    <property type="match status" value="1"/>
</dbReference>
<feature type="transmembrane region" description="Helical" evidence="8">
    <location>
        <begin position="21"/>
        <end position="47"/>
    </location>
</feature>
<evidence type="ECO:0000256" key="8">
    <source>
        <dbReference type="SAM" id="Phobius"/>
    </source>
</evidence>
<dbReference type="Gene3D" id="1.10.1380.10">
    <property type="entry name" value="Neutral endopeptidase , domain2"/>
    <property type="match status" value="1"/>
</dbReference>
<dbReference type="PANTHER" id="PTHR11733">
    <property type="entry name" value="ZINC METALLOPROTEASE FAMILY M13 NEPRILYSIN-RELATED"/>
    <property type="match status" value="1"/>
</dbReference>
<keyword evidence="3" id="KW-0645">Protease</keyword>
<dbReference type="InterPro" id="IPR042089">
    <property type="entry name" value="Peptidase_M13_dom_2"/>
</dbReference>
<proteinExistence type="inferred from homology"/>
<protein>
    <submittedName>
        <fullName evidence="11">Uncharacterized protein</fullName>
    </submittedName>
</protein>
<dbReference type="PROSITE" id="PS51885">
    <property type="entry name" value="NEPRILYSIN"/>
    <property type="match status" value="1"/>
</dbReference>
<dbReference type="GO" id="GO:0005886">
    <property type="term" value="C:plasma membrane"/>
    <property type="evidence" value="ECO:0007669"/>
    <property type="project" value="TreeGrafter"/>
</dbReference>
<dbReference type="Pfam" id="PF05649">
    <property type="entry name" value="Peptidase_M13_N"/>
    <property type="match status" value="1"/>
</dbReference>
<evidence type="ECO:0000259" key="10">
    <source>
        <dbReference type="Pfam" id="PF05649"/>
    </source>
</evidence>
<keyword evidence="8" id="KW-0472">Membrane</keyword>
<keyword evidence="8" id="KW-0812">Transmembrane</keyword>